<evidence type="ECO:0000256" key="2">
    <source>
        <dbReference type="SAM" id="MobiDB-lite"/>
    </source>
</evidence>
<dbReference type="OrthoDB" id="119388at2759"/>
<name>A0A1V9Z2H8_ACHHY</name>
<dbReference type="STRING" id="1202772.A0A1V9Z2H8"/>
<dbReference type="Proteomes" id="UP000243579">
    <property type="component" value="Unassembled WGS sequence"/>
</dbReference>
<evidence type="ECO:0000313" key="3">
    <source>
        <dbReference type="EMBL" id="OQR92194.1"/>
    </source>
</evidence>
<dbReference type="InterPro" id="IPR001680">
    <property type="entry name" value="WD40_rpt"/>
</dbReference>
<dbReference type="Gene3D" id="2.130.10.10">
    <property type="entry name" value="YVTN repeat-like/Quinoprotein amine dehydrogenase"/>
    <property type="match status" value="1"/>
</dbReference>
<dbReference type="Gene3D" id="2.60.120.200">
    <property type="match status" value="1"/>
</dbReference>
<dbReference type="SMART" id="SM00320">
    <property type="entry name" value="WD40"/>
    <property type="match status" value="2"/>
</dbReference>
<dbReference type="Pfam" id="PF13385">
    <property type="entry name" value="Laminin_G_3"/>
    <property type="match status" value="1"/>
</dbReference>
<evidence type="ECO:0000313" key="4">
    <source>
        <dbReference type="Proteomes" id="UP000243579"/>
    </source>
</evidence>
<organism evidence="3 4">
    <name type="scientific">Achlya hypogyna</name>
    <name type="common">Oomycete</name>
    <name type="synonym">Protoachlya hypogyna</name>
    <dbReference type="NCBI Taxonomy" id="1202772"/>
    <lineage>
        <taxon>Eukaryota</taxon>
        <taxon>Sar</taxon>
        <taxon>Stramenopiles</taxon>
        <taxon>Oomycota</taxon>
        <taxon>Saprolegniomycetes</taxon>
        <taxon>Saprolegniales</taxon>
        <taxon>Achlyaceae</taxon>
        <taxon>Achlya</taxon>
    </lineage>
</organism>
<keyword evidence="1" id="KW-0853">WD repeat</keyword>
<dbReference type="EMBL" id="JNBR01000476">
    <property type="protein sequence ID" value="OQR92194.1"/>
    <property type="molecule type" value="Genomic_DNA"/>
</dbReference>
<feature type="region of interest" description="Disordered" evidence="2">
    <location>
        <begin position="198"/>
        <end position="226"/>
    </location>
</feature>
<feature type="region of interest" description="Disordered" evidence="2">
    <location>
        <begin position="1309"/>
        <end position="1335"/>
    </location>
</feature>
<keyword evidence="4" id="KW-1185">Reference proteome</keyword>
<reference evidence="3 4" key="1">
    <citation type="journal article" date="2014" name="Genome Biol. Evol.">
        <title>The secreted proteins of Achlya hypogyna and Thraustotheca clavata identify the ancestral oomycete secretome and reveal gene acquisitions by horizontal gene transfer.</title>
        <authorList>
            <person name="Misner I."/>
            <person name="Blouin N."/>
            <person name="Leonard G."/>
            <person name="Richards T.A."/>
            <person name="Lane C.E."/>
        </authorList>
    </citation>
    <scope>NUCLEOTIDE SEQUENCE [LARGE SCALE GENOMIC DNA]</scope>
    <source>
        <strain evidence="3 4">ATCC 48635</strain>
    </source>
</reference>
<dbReference type="SUPFAM" id="SSF50978">
    <property type="entry name" value="WD40 repeat-like"/>
    <property type="match status" value="1"/>
</dbReference>
<proteinExistence type="predicted"/>
<protein>
    <submittedName>
        <fullName evidence="3">Uncharacterized protein</fullName>
    </submittedName>
</protein>
<dbReference type="PROSITE" id="PS50082">
    <property type="entry name" value="WD_REPEATS_2"/>
    <property type="match status" value="1"/>
</dbReference>
<dbReference type="SUPFAM" id="SSF49899">
    <property type="entry name" value="Concanavalin A-like lectins/glucanases"/>
    <property type="match status" value="1"/>
</dbReference>
<accession>A0A1V9Z2H8</accession>
<gene>
    <name evidence="3" type="ORF">ACHHYP_03966</name>
</gene>
<dbReference type="InterPro" id="IPR015943">
    <property type="entry name" value="WD40/YVTN_repeat-like_dom_sf"/>
</dbReference>
<dbReference type="InterPro" id="IPR036322">
    <property type="entry name" value="WD40_repeat_dom_sf"/>
</dbReference>
<evidence type="ECO:0000256" key="1">
    <source>
        <dbReference type="PROSITE-ProRule" id="PRU00221"/>
    </source>
</evidence>
<dbReference type="PROSITE" id="PS50294">
    <property type="entry name" value="WD_REPEATS_REGION"/>
    <property type="match status" value="1"/>
</dbReference>
<dbReference type="InterPro" id="IPR013320">
    <property type="entry name" value="ConA-like_dom_sf"/>
</dbReference>
<feature type="repeat" description="WD" evidence="1">
    <location>
        <begin position="165"/>
        <end position="196"/>
    </location>
</feature>
<sequence>MVAADAKAPHAPSFAIKEKISDIYVSEAQEHEIVAYHPVRETLVSVSATSLQEIDVRTGSVLGAIPFDACLGDKPNVFDDLVPVGLHYMVATLPRFLVLWDLKELTLCYVAEITKTNSKTPVVVTAALSSLNTIMFSHEGSQSLKVTTVEGLCSGEVCKKIPRKVTSRNSNISALAFDTHRNVLACGGSDGVVHLWRTGDGTGGSMDDEGSKDEHSKSTGDDVLPPSLSSVSPHALLATLTPKPSAVHTLCFSPNGVLAIGYVNNAIDVFDISCREPYPLASLTSLLPAGLSLYRRRAIHFCPSLNTLGLVLAPTDAPAGASRLVLHRMHFGDGIDSTFGTGLEVAADVAALVVSDGMLALYSSLGAARSLSLLEPSADDVVLANVQPPPFKAWTEQPQFSFAQYCSPDAVPTRILLVTTADSGQPALAYLNLQTNEKCEVSTLPPQFEGLPLVPQRLSAGADGSAAAILLSSTQATVVAVVTVANPGSVPVYEVRDACFTPTHLVSLMPSGRSVRVHGNLLAREADGLLLSLPTPAARIFPTRFPMPNSEACKVVFLTQDANCRECLRLSEHTMAFTLESVAVWTALPHEHVLEVQSEPGKTDHLLAVRTTHRIVVLDAGLRPIAVFAPSAHRLQETPTSVLWVGGAVVFATVGATVRYMAVQTPVTTHLLCTLPTLPPATSMGLVAFLPDRFVYSVVNDDAKAIVMLTRPFSPAEVLAVAQSRKELPVVKLYLSRLLEYGTPLVQPSLKMLEALNDPALALRLLHDGKKAKPGATYRESAHVTAATLSALLLATHRWKDAVMCLVSDDPALHEYAQHPQGSEAQLPPRLSNVATALSELGSTLQALGQLELAGRCFDLAGNDRALLTLVGVQALKTMNSSVAHDVLHSVKGANPQLFAALVAADAAQTPARAKQDLFRRLCTETLVFERRSRLLGQLAGMPQVRLSPVKAAVDTAPTAWKFFTWKRLEPEEPLDWLGTPTPHYSAQEFVKKALHIDTTSDGFGDTRPTPAAATSIGPFLDDEDSVMAYWRFEDAAALGARATDATLLDTSKRENHLVVSPAIELMPSTAPVDRGEDAKLLPAYALRFPAAAPADGADWGATCAVRKGGTMDFGYAFDEDPYRRHLTVESWVKFYADAPPAQAQVLFARTPLWQLSVDASGRLALQLHDRTLACDGGLQLTGGWQHVAFVVDVIAEDKAAVRVTVDGASVLAKEIAIKAVKDATAAIMNVGPRLLGFEITEIRVWATSRSVEQINDMKENYLGIAETKKRIKVAIHQRDCQCEKCLGRRQNTPLAKLAMVQPLAASPSGRTRRVVKAPQSPVPVSPKREETRFN</sequence>
<comment type="caution">
    <text evidence="3">The sequence shown here is derived from an EMBL/GenBank/DDBJ whole genome shotgun (WGS) entry which is preliminary data.</text>
</comment>
<dbReference type="SUPFAM" id="SSF82171">
    <property type="entry name" value="DPP6 N-terminal domain-like"/>
    <property type="match status" value="1"/>
</dbReference>